<feature type="chain" id="PRO_5039276695" evidence="2">
    <location>
        <begin position="22"/>
        <end position="83"/>
    </location>
</feature>
<proteinExistence type="predicted"/>
<sequence length="83" mass="9263">MRPLAVLVVWAALTAALSALAFAWAPVGYVLIPIGAIGVAFVVMVVVDGFAEELQRRRAVQRWQRQRAEFLAHRARFERTGDE</sequence>
<evidence type="ECO:0000256" key="1">
    <source>
        <dbReference type="SAM" id="Phobius"/>
    </source>
</evidence>
<keyword evidence="1" id="KW-0812">Transmembrane</keyword>
<keyword evidence="2" id="KW-0732">Signal</keyword>
<evidence type="ECO:0000313" key="4">
    <source>
        <dbReference type="Proteomes" id="UP000238312"/>
    </source>
</evidence>
<evidence type="ECO:0000313" key="3">
    <source>
        <dbReference type="EMBL" id="PRX66151.1"/>
    </source>
</evidence>
<organism evidence="3 4">
    <name type="scientific">Nonomuraea fuscirosea</name>
    <dbReference type="NCBI Taxonomy" id="1291556"/>
    <lineage>
        <taxon>Bacteria</taxon>
        <taxon>Bacillati</taxon>
        <taxon>Actinomycetota</taxon>
        <taxon>Actinomycetes</taxon>
        <taxon>Streptosporangiales</taxon>
        <taxon>Streptosporangiaceae</taxon>
        <taxon>Nonomuraea</taxon>
    </lineage>
</organism>
<dbReference type="Proteomes" id="UP000238312">
    <property type="component" value="Unassembled WGS sequence"/>
</dbReference>
<feature type="transmembrane region" description="Helical" evidence="1">
    <location>
        <begin position="31"/>
        <end position="51"/>
    </location>
</feature>
<gene>
    <name evidence="3" type="ORF">B0I32_106287</name>
</gene>
<accession>A0A2T0N2H6</accession>
<name>A0A2T0N2H6_9ACTN</name>
<comment type="caution">
    <text evidence="3">The sequence shown here is derived from an EMBL/GenBank/DDBJ whole genome shotgun (WGS) entry which is preliminary data.</text>
</comment>
<dbReference type="EMBL" id="PVNG01000006">
    <property type="protein sequence ID" value="PRX66151.1"/>
    <property type="molecule type" value="Genomic_DNA"/>
</dbReference>
<feature type="signal peptide" evidence="2">
    <location>
        <begin position="1"/>
        <end position="21"/>
    </location>
</feature>
<keyword evidence="1" id="KW-0472">Membrane</keyword>
<reference evidence="3 4" key="1">
    <citation type="submission" date="2018-03" db="EMBL/GenBank/DDBJ databases">
        <title>Genomic Encyclopedia of Type Strains, Phase III (KMG-III): the genomes of soil and plant-associated and newly described type strains.</title>
        <authorList>
            <person name="Whitman W."/>
        </authorList>
    </citation>
    <scope>NUCLEOTIDE SEQUENCE [LARGE SCALE GENOMIC DNA]</scope>
    <source>
        <strain evidence="3 4">CGMCC 4.7104</strain>
    </source>
</reference>
<keyword evidence="1" id="KW-1133">Transmembrane helix</keyword>
<protein>
    <submittedName>
        <fullName evidence="3">Uncharacterized protein</fullName>
    </submittedName>
</protein>
<dbReference type="RefSeq" id="WP_146178190.1">
    <property type="nucleotide sequence ID" value="NZ_PVNG01000006.1"/>
</dbReference>
<evidence type="ECO:0000256" key="2">
    <source>
        <dbReference type="SAM" id="SignalP"/>
    </source>
</evidence>
<keyword evidence="4" id="KW-1185">Reference proteome</keyword>
<dbReference type="AlphaFoldDB" id="A0A2T0N2H6"/>